<protein>
    <submittedName>
        <fullName evidence="1">Uncharacterized protein</fullName>
    </submittedName>
</protein>
<dbReference type="RefSeq" id="WP_270058098.1">
    <property type="nucleotide sequence ID" value="NZ_CP115149.1"/>
</dbReference>
<name>A0ABY7MAM7_9CHLR</name>
<reference evidence="1 2" key="1">
    <citation type="journal article" date="2023" name="ISME J.">
        <title>Thermophilic Dehalococcoidia with unusual traits shed light on an unexpected past.</title>
        <authorList>
            <person name="Palmer M."/>
            <person name="Covington J.K."/>
            <person name="Zhou E.M."/>
            <person name="Thomas S.C."/>
            <person name="Habib N."/>
            <person name="Seymour C.O."/>
            <person name="Lai D."/>
            <person name="Johnston J."/>
            <person name="Hashimi A."/>
            <person name="Jiao J.Y."/>
            <person name="Muok A.R."/>
            <person name="Liu L."/>
            <person name="Xian W.D."/>
            <person name="Zhi X.Y."/>
            <person name="Li M.M."/>
            <person name="Silva L.P."/>
            <person name="Bowen B.P."/>
            <person name="Louie K."/>
            <person name="Briegel A."/>
            <person name="Pett-Ridge J."/>
            <person name="Weber P.K."/>
            <person name="Tocheva E.I."/>
            <person name="Woyke T."/>
            <person name="Northen T.R."/>
            <person name="Mayali X."/>
            <person name="Li W.J."/>
            <person name="Hedlund B.P."/>
        </authorList>
    </citation>
    <scope>NUCLEOTIDE SEQUENCE [LARGE SCALE GENOMIC DNA]</scope>
    <source>
        <strain evidence="1 2">YIM 72310</strain>
    </source>
</reference>
<keyword evidence="2" id="KW-1185">Reference proteome</keyword>
<sequence length="111" mass="11749">MRARTAIVAGFGQDGFDAEALAGNGEHLGGDAAAAFGEVDDGAVELLLGGLVAFDDEPVDRREGLHGDLEAVVAPALVAVDEGREAKVFDGAVRKLWPMTVSVTKRQRFWR</sequence>
<evidence type="ECO:0000313" key="2">
    <source>
        <dbReference type="Proteomes" id="UP001212803"/>
    </source>
</evidence>
<organism evidence="1 2">
    <name type="scientific">Tepidiforma flava</name>
    <dbReference type="NCBI Taxonomy" id="3004094"/>
    <lineage>
        <taxon>Bacteria</taxon>
        <taxon>Bacillati</taxon>
        <taxon>Chloroflexota</taxon>
        <taxon>Tepidiformia</taxon>
        <taxon>Tepidiformales</taxon>
        <taxon>Tepidiformaceae</taxon>
        <taxon>Tepidiforma</taxon>
    </lineage>
</organism>
<dbReference type="EMBL" id="CP115149">
    <property type="protein sequence ID" value="WBL37584.1"/>
    <property type="molecule type" value="Genomic_DNA"/>
</dbReference>
<accession>A0ABY7MAM7</accession>
<proteinExistence type="predicted"/>
<evidence type="ECO:0000313" key="1">
    <source>
        <dbReference type="EMBL" id="WBL37584.1"/>
    </source>
</evidence>
<gene>
    <name evidence="1" type="ORF">O0235_09365</name>
</gene>
<dbReference type="Proteomes" id="UP001212803">
    <property type="component" value="Chromosome"/>
</dbReference>